<dbReference type="PANTHER" id="PTHR43345">
    <property type="entry name" value="3-ISOPROPYLMALATE DEHYDRATASE SMALL SUBUNIT 2-RELATED-RELATED"/>
    <property type="match status" value="1"/>
</dbReference>
<dbReference type="SUPFAM" id="SSF52016">
    <property type="entry name" value="LeuD/IlvD-like"/>
    <property type="match status" value="1"/>
</dbReference>
<evidence type="ECO:0000256" key="5">
    <source>
        <dbReference type="ARBA" id="ARBA00011271"/>
    </source>
</evidence>
<evidence type="ECO:0000256" key="3">
    <source>
        <dbReference type="ARBA" id="ARBA00004729"/>
    </source>
</evidence>
<evidence type="ECO:0000256" key="6">
    <source>
        <dbReference type="ARBA" id="ARBA00022430"/>
    </source>
</evidence>
<dbReference type="Pfam" id="PF00694">
    <property type="entry name" value="Aconitase_C"/>
    <property type="match status" value="1"/>
</dbReference>
<name>A0ABV9PMK6_9ACTN</name>
<keyword evidence="7 10" id="KW-0028">Amino-acid biosynthesis</keyword>
<comment type="pathway">
    <text evidence="3 10">Amino-acid biosynthesis; L-leucine biosynthesis; L-leucine from 3-methyl-2-oxobutanoate: step 2/4.</text>
</comment>
<dbReference type="CDD" id="cd01577">
    <property type="entry name" value="IPMI_Swivel"/>
    <property type="match status" value="1"/>
</dbReference>
<reference evidence="13" key="1">
    <citation type="journal article" date="2019" name="Int. J. Syst. Evol. Microbiol.">
        <title>The Global Catalogue of Microorganisms (GCM) 10K type strain sequencing project: providing services to taxonomists for standard genome sequencing and annotation.</title>
        <authorList>
            <consortium name="The Broad Institute Genomics Platform"/>
            <consortium name="The Broad Institute Genome Sequencing Center for Infectious Disease"/>
            <person name="Wu L."/>
            <person name="Ma J."/>
        </authorList>
    </citation>
    <scope>NUCLEOTIDE SEQUENCE [LARGE SCALE GENOMIC DNA]</scope>
    <source>
        <strain evidence="13">JCM 11882</strain>
    </source>
</reference>
<keyword evidence="8 10" id="KW-0456">Lyase</keyword>
<keyword evidence="6 10" id="KW-0432">Leucine biosynthesis</keyword>
<evidence type="ECO:0000313" key="12">
    <source>
        <dbReference type="EMBL" id="MFC4753714.1"/>
    </source>
</evidence>
<gene>
    <name evidence="10 12" type="primary">leuD</name>
    <name evidence="12" type="ORF">ACFO7U_02830</name>
</gene>
<evidence type="ECO:0000259" key="11">
    <source>
        <dbReference type="Pfam" id="PF00694"/>
    </source>
</evidence>
<evidence type="ECO:0000313" key="13">
    <source>
        <dbReference type="Proteomes" id="UP001595836"/>
    </source>
</evidence>
<dbReference type="HAMAP" id="MF_01031">
    <property type="entry name" value="LeuD_type1"/>
    <property type="match status" value="1"/>
</dbReference>
<comment type="caution">
    <text evidence="12">The sequence shown here is derived from an EMBL/GenBank/DDBJ whole genome shotgun (WGS) entry which is preliminary data.</text>
</comment>
<dbReference type="InterPro" id="IPR015928">
    <property type="entry name" value="Aconitase/3IPM_dehydase_swvl"/>
</dbReference>
<keyword evidence="9 10" id="KW-0100">Branched-chain amino acid biosynthesis</keyword>
<protein>
    <recommendedName>
        <fullName evidence="10">3-isopropylmalate dehydratase small subunit</fullName>
        <ecNumber evidence="10">4.2.1.33</ecNumber>
    </recommendedName>
    <alternativeName>
        <fullName evidence="10">Alpha-IPM isomerase</fullName>
        <shortName evidence="10">IPMI</shortName>
    </alternativeName>
    <alternativeName>
        <fullName evidence="10">Isopropylmalate isomerase</fullName>
    </alternativeName>
</protein>
<dbReference type="Proteomes" id="UP001595836">
    <property type="component" value="Unassembled WGS sequence"/>
</dbReference>
<dbReference type="InterPro" id="IPR050075">
    <property type="entry name" value="LeuD"/>
</dbReference>
<comment type="subunit">
    <text evidence="5 10">Heterodimer of LeuC and LeuD.</text>
</comment>
<dbReference type="RefSeq" id="WP_344988201.1">
    <property type="nucleotide sequence ID" value="NZ_BAABCD010000005.1"/>
</dbReference>
<evidence type="ECO:0000256" key="8">
    <source>
        <dbReference type="ARBA" id="ARBA00023239"/>
    </source>
</evidence>
<evidence type="ECO:0000256" key="10">
    <source>
        <dbReference type="HAMAP-Rule" id="MF_01031"/>
    </source>
</evidence>
<dbReference type="NCBIfam" id="TIGR00171">
    <property type="entry name" value="leuD"/>
    <property type="match status" value="1"/>
</dbReference>
<evidence type="ECO:0000256" key="1">
    <source>
        <dbReference type="ARBA" id="ARBA00000491"/>
    </source>
</evidence>
<sequence>MEQFHQHTGVAAPMKVADVDTDQIIPVRFCSGVDKSGLDDALFADWRESPEFVLNVEPFTGSTVLVAGENFGCGSSREWAVWALQAFGFRAVLAPRFGDIFTGNSFKNGLLLVELGSGEIEQIWKEIDERPGTEVTVDLRDHLVRVGDLIFGFTVDPTHRQRLLDGTDDIDLTLQYAADIAAFEARRRPTLPTARRIGA</sequence>
<accession>A0ABV9PMK6</accession>
<keyword evidence="13" id="KW-1185">Reference proteome</keyword>
<dbReference type="Gene3D" id="3.20.19.10">
    <property type="entry name" value="Aconitase, domain 4"/>
    <property type="match status" value="1"/>
</dbReference>
<dbReference type="EMBL" id="JBHSHP010000008">
    <property type="protein sequence ID" value="MFC4753714.1"/>
    <property type="molecule type" value="Genomic_DNA"/>
</dbReference>
<dbReference type="InterPro" id="IPR033940">
    <property type="entry name" value="IPMI_Swivel"/>
</dbReference>
<evidence type="ECO:0000256" key="4">
    <source>
        <dbReference type="ARBA" id="ARBA00009845"/>
    </source>
</evidence>
<comment type="function">
    <text evidence="2 10">Catalyzes the isomerization between 2-isopropylmalate and 3-isopropylmalate, via the formation of 2-isopropylmaleate.</text>
</comment>
<dbReference type="EC" id="4.2.1.33" evidence="10"/>
<evidence type="ECO:0000256" key="2">
    <source>
        <dbReference type="ARBA" id="ARBA00002695"/>
    </source>
</evidence>
<comment type="similarity">
    <text evidence="4 10">Belongs to the LeuD family. LeuD type 1 subfamily.</text>
</comment>
<proteinExistence type="inferred from homology"/>
<comment type="catalytic activity">
    <reaction evidence="1 10">
        <text>(2R,3S)-3-isopropylmalate = (2S)-2-isopropylmalate</text>
        <dbReference type="Rhea" id="RHEA:32287"/>
        <dbReference type="ChEBI" id="CHEBI:1178"/>
        <dbReference type="ChEBI" id="CHEBI:35121"/>
        <dbReference type="EC" id="4.2.1.33"/>
    </reaction>
</comment>
<dbReference type="InterPro" id="IPR004431">
    <property type="entry name" value="3-IsopropMal_deHydase_ssu"/>
</dbReference>
<organism evidence="12 13">
    <name type="scientific">Dietzia aurantiaca</name>
    <dbReference type="NCBI Taxonomy" id="983873"/>
    <lineage>
        <taxon>Bacteria</taxon>
        <taxon>Bacillati</taxon>
        <taxon>Actinomycetota</taxon>
        <taxon>Actinomycetes</taxon>
        <taxon>Mycobacteriales</taxon>
        <taxon>Dietziaceae</taxon>
        <taxon>Dietzia</taxon>
    </lineage>
</organism>
<dbReference type="InterPro" id="IPR000573">
    <property type="entry name" value="AconitaseA/IPMdHydase_ssu_swvl"/>
</dbReference>
<feature type="domain" description="Aconitase A/isopropylmalate dehydratase small subunit swivel" evidence="11">
    <location>
        <begin position="1"/>
        <end position="115"/>
    </location>
</feature>
<evidence type="ECO:0000256" key="9">
    <source>
        <dbReference type="ARBA" id="ARBA00023304"/>
    </source>
</evidence>
<dbReference type="PANTHER" id="PTHR43345:SF5">
    <property type="entry name" value="3-ISOPROPYLMALATE DEHYDRATASE SMALL SUBUNIT"/>
    <property type="match status" value="1"/>
</dbReference>
<evidence type="ECO:0000256" key="7">
    <source>
        <dbReference type="ARBA" id="ARBA00022605"/>
    </source>
</evidence>
<dbReference type="GO" id="GO:0003861">
    <property type="term" value="F:3-isopropylmalate dehydratase activity"/>
    <property type="evidence" value="ECO:0007669"/>
    <property type="project" value="UniProtKB-EC"/>
</dbReference>
<dbReference type="NCBIfam" id="NF002458">
    <property type="entry name" value="PRK01641.1"/>
    <property type="match status" value="1"/>
</dbReference>